<dbReference type="EMBL" id="BSFP01000158">
    <property type="protein sequence ID" value="GLL08545.1"/>
    <property type="molecule type" value="Genomic_DNA"/>
</dbReference>
<evidence type="ECO:0000313" key="1">
    <source>
        <dbReference type="EMBL" id="GLL08545.1"/>
    </source>
</evidence>
<organism evidence="1 2">
    <name type="scientific">Dactylosporangium matsuzakiense</name>
    <dbReference type="NCBI Taxonomy" id="53360"/>
    <lineage>
        <taxon>Bacteria</taxon>
        <taxon>Bacillati</taxon>
        <taxon>Actinomycetota</taxon>
        <taxon>Actinomycetes</taxon>
        <taxon>Micromonosporales</taxon>
        <taxon>Micromonosporaceae</taxon>
        <taxon>Dactylosporangium</taxon>
    </lineage>
</organism>
<accession>A0A9W6NSN6</accession>
<dbReference type="AlphaFoldDB" id="A0A9W6NSN6"/>
<sequence length="57" mass="6013">MALVSKKTVASIMAEFGIEGISPRTRKLRTTIVDPTAAFPPDLVAGASTRALWKPSG</sequence>
<proteinExistence type="predicted"/>
<reference evidence="1" key="1">
    <citation type="journal article" date="2014" name="Int. J. Syst. Evol. Microbiol.">
        <title>Complete genome sequence of Corynebacterium casei LMG S-19264T (=DSM 44701T), isolated from a smear-ripened cheese.</title>
        <authorList>
            <consortium name="US DOE Joint Genome Institute (JGI-PGF)"/>
            <person name="Walter F."/>
            <person name="Albersmeier A."/>
            <person name="Kalinowski J."/>
            <person name="Ruckert C."/>
        </authorList>
    </citation>
    <scope>NUCLEOTIDE SEQUENCE</scope>
    <source>
        <strain evidence="1">VKM Ac-1321</strain>
    </source>
</reference>
<name>A0A9W6NSN6_9ACTN</name>
<evidence type="ECO:0000313" key="2">
    <source>
        <dbReference type="Proteomes" id="UP001143480"/>
    </source>
</evidence>
<evidence type="ECO:0008006" key="3">
    <source>
        <dbReference type="Google" id="ProtNLM"/>
    </source>
</evidence>
<comment type="caution">
    <text evidence="1">The sequence shown here is derived from an EMBL/GenBank/DDBJ whole genome shotgun (WGS) entry which is preliminary data.</text>
</comment>
<reference evidence="1" key="2">
    <citation type="submission" date="2023-01" db="EMBL/GenBank/DDBJ databases">
        <authorList>
            <person name="Sun Q."/>
            <person name="Evtushenko L."/>
        </authorList>
    </citation>
    <scope>NUCLEOTIDE SEQUENCE</scope>
    <source>
        <strain evidence="1">VKM Ac-1321</strain>
    </source>
</reference>
<dbReference type="Proteomes" id="UP001143480">
    <property type="component" value="Unassembled WGS sequence"/>
</dbReference>
<gene>
    <name evidence="1" type="ORF">GCM10017581_103120</name>
</gene>
<protein>
    <recommendedName>
        <fullName evidence="3">Transposase</fullName>
    </recommendedName>
</protein>
<keyword evidence="2" id="KW-1185">Reference proteome</keyword>